<organism evidence="3 4">
    <name type="scientific">Kineothrix alysoides</name>
    <dbReference type="NCBI Taxonomy" id="1469948"/>
    <lineage>
        <taxon>Bacteria</taxon>
        <taxon>Bacillati</taxon>
        <taxon>Bacillota</taxon>
        <taxon>Clostridia</taxon>
        <taxon>Lachnospirales</taxon>
        <taxon>Lachnospiraceae</taxon>
        <taxon>Kineothrix</taxon>
    </lineage>
</organism>
<keyword evidence="1" id="KW-1133">Transmembrane helix</keyword>
<dbReference type="Pfam" id="PF00535">
    <property type="entry name" value="Glycos_transf_2"/>
    <property type="match status" value="1"/>
</dbReference>
<dbReference type="OrthoDB" id="1814867at2"/>
<gene>
    <name evidence="3" type="ORF">EDD76_107216</name>
</gene>
<dbReference type="SUPFAM" id="SSF52058">
    <property type="entry name" value="L domain-like"/>
    <property type="match status" value="1"/>
</dbReference>
<feature type="domain" description="Glycosyltransferase 2-like" evidence="2">
    <location>
        <begin position="17"/>
        <end position="168"/>
    </location>
</feature>
<dbReference type="AlphaFoldDB" id="A0A4R1QYQ9"/>
<dbReference type="InterPro" id="IPR029044">
    <property type="entry name" value="Nucleotide-diphossugar_trans"/>
</dbReference>
<protein>
    <submittedName>
        <fullName evidence="3">Glycosyltransferase involved in cell wall biosynthesis</fullName>
    </submittedName>
</protein>
<dbReference type="Gene3D" id="3.80.10.10">
    <property type="entry name" value="Ribonuclease Inhibitor"/>
    <property type="match status" value="2"/>
</dbReference>
<comment type="caution">
    <text evidence="3">The sequence shown here is derived from an EMBL/GenBank/DDBJ whole genome shotgun (WGS) entry which is preliminary data.</text>
</comment>
<dbReference type="SUPFAM" id="SSF53448">
    <property type="entry name" value="Nucleotide-diphospho-sugar transferases"/>
    <property type="match status" value="1"/>
</dbReference>
<dbReference type="InterPro" id="IPR032675">
    <property type="entry name" value="LRR_dom_sf"/>
</dbReference>
<dbReference type="Proteomes" id="UP000295718">
    <property type="component" value="Unassembled WGS sequence"/>
</dbReference>
<evidence type="ECO:0000313" key="4">
    <source>
        <dbReference type="Proteomes" id="UP000295718"/>
    </source>
</evidence>
<dbReference type="CDD" id="cd00761">
    <property type="entry name" value="Glyco_tranf_GTA_type"/>
    <property type="match status" value="1"/>
</dbReference>
<sequence length="650" mass="73962">MSDLLLNVILIAKRNTSLSFVRALQSVLRQTYAPIKVLVVDANEPDSLYSLGMQEDLIDFPEVEYVRLDPSLSIAAIRNQMLRSAEGEYIAYLSSNDIWLQGKAALQIAGLEASTDAAASCSGGILMDERGAELEVEPLLEHPEEDSSLWLMNNPARSPGQVIYRRAVVLEEGGFDEQFVNFCDGDMLLRLSRRKKVLFPADSLCECRITSVDEDYDWNDFTDGQKILYKYTEIFVVNRRMAQNFYGRMLFLARINYMWLNYFIYIYMYFVKSPARSVWMFFKKTAKNIYYTVKWNRRAVSMLFGKLRLNRDIRMIQKGKLEKVKALKVPYEPEADKEIPLEFSSAREYNEKKSLDFCFNKKLKSIVIPEYVTVIKKGMFYGCDNLVSVEIPNTVLEIQSYAFYQCQNLRHVTFKEGSRLGKIGNYAFTGCRLLKTMSLPSNIVQIGRYAFAECCSLRQLSFTYLHRGEERANHLYPTAISKLPRYAFLGCTGLLSVEFGVNSILETIENGVFLGCLGLQNVVLTGRVKAVGSYVFAYCRELETVAIPQIDALKSIGKCAFMHCESLDYFLFPNQIERIPIRTFYGCQSLKLVKIPKKVLSINHQAFAKCTSLTNAIIMSGDTSISPTAFDRHTQVRIPEIEGNEAASAG</sequence>
<dbReference type="RefSeq" id="WP_031391020.1">
    <property type="nucleotide sequence ID" value="NZ_JPNB01000002.1"/>
</dbReference>
<keyword evidence="1" id="KW-0472">Membrane</keyword>
<dbReference type="STRING" id="1469948.GCA_000732725_02336"/>
<evidence type="ECO:0000313" key="3">
    <source>
        <dbReference type="EMBL" id="TCL58100.1"/>
    </source>
</evidence>
<keyword evidence="1" id="KW-0812">Transmembrane</keyword>
<proteinExistence type="predicted"/>
<dbReference type="InterPro" id="IPR001173">
    <property type="entry name" value="Glyco_trans_2-like"/>
</dbReference>
<evidence type="ECO:0000259" key="2">
    <source>
        <dbReference type="Pfam" id="PF00535"/>
    </source>
</evidence>
<dbReference type="Pfam" id="PF13306">
    <property type="entry name" value="LRR_5"/>
    <property type="match status" value="2"/>
</dbReference>
<reference evidence="3 4" key="1">
    <citation type="submission" date="2019-03" db="EMBL/GenBank/DDBJ databases">
        <title>Genomic Encyclopedia of Type Strains, Phase IV (KMG-IV): sequencing the most valuable type-strain genomes for metagenomic binning, comparative biology and taxonomic classification.</title>
        <authorList>
            <person name="Goeker M."/>
        </authorList>
    </citation>
    <scope>NUCLEOTIDE SEQUENCE [LARGE SCALE GENOMIC DNA]</scope>
    <source>
        <strain evidence="3 4">DSM 100556</strain>
    </source>
</reference>
<name>A0A4R1QYQ9_9FIRM</name>
<feature type="transmembrane region" description="Helical" evidence="1">
    <location>
        <begin position="249"/>
        <end position="270"/>
    </location>
</feature>
<keyword evidence="4" id="KW-1185">Reference proteome</keyword>
<dbReference type="GO" id="GO:0016740">
    <property type="term" value="F:transferase activity"/>
    <property type="evidence" value="ECO:0007669"/>
    <property type="project" value="UniProtKB-KW"/>
</dbReference>
<dbReference type="InterPro" id="IPR053139">
    <property type="entry name" value="Surface_bspA-like"/>
</dbReference>
<keyword evidence="3" id="KW-0808">Transferase</keyword>
<dbReference type="EMBL" id="SLUO01000007">
    <property type="protein sequence ID" value="TCL58100.1"/>
    <property type="molecule type" value="Genomic_DNA"/>
</dbReference>
<dbReference type="PANTHER" id="PTHR45661">
    <property type="entry name" value="SURFACE ANTIGEN"/>
    <property type="match status" value="1"/>
</dbReference>
<dbReference type="Gene3D" id="3.90.550.10">
    <property type="entry name" value="Spore Coat Polysaccharide Biosynthesis Protein SpsA, Chain A"/>
    <property type="match status" value="1"/>
</dbReference>
<evidence type="ECO:0000256" key="1">
    <source>
        <dbReference type="SAM" id="Phobius"/>
    </source>
</evidence>
<accession>A0A4R1QYQ9</accession>
<dbReference type="InterPro" id="IPR026906">
    <property type="entry name" value="LRR_5"/>
</dbReference>
<dbReference type="PANTHER" id="PTHR45661:SF3">
    <property type="entry name" value="IG-LIKE DOMAIN-CONTAINING PROTEIN"/>
    <property type="match status" value="1"/>
</dbReference>